<dbReference type="InterPro" id="IPR051056">
    <property type="entry name" value="Glycosyl_Hydrolase_73"/>
</dbReference>
<dbReference type="EMBL" id="RHHR01000008">
    <property type="protein sequence ID" value="RNB76105.1"/>
    <property type="molecule type" value="Genomic_DNA"/>
</dbReference>
<dbReference type="AlphaFoldDB" id="A0A3M8CMK6"/>
<comment type="caution">
    <text evidence="3">The sequence shown here is derived from an EMBL/GenBank/DDBJ whole genome shotgun (WGS) entry which is preliminary data.</text>
</comment>
<evidence type="ECO:0000313" key="3">
    <source>
        <dbReference type="EMBL" id="RNB76105.1"/>
    </source>
</evidence>
<dbReference type="Gene3D" id="1.10.530.10">
    <property type="match status" value="1"/>
</dbReference>
<dbReference type="PANTHER" id="PTHR33308">
    <property type="entry name" value="PEPTIDOGLYCAN HYDROLASE FLGJ"/>
    <property type="match status" value="1"/>
</dbReference>
<dbReference type="Gene3D" id="4.10.80.30">
    <property type="entry name" value="DNA polymerase, domain 6"/>
    <property type="match status" value="1"/>
</dbReference>
<dbReference type="PANTHER" id="PTHR33308:SF9">
    <property type="entry name" value="PEPTIDOGLYCAN HYDROLASE FLGJ"/>
    <property type="match status" value="1"/>
</dbReference>
<dbReference type="GO" id="GO:0004040">
    <property type="term" value="F:amidase activity"/>
    <property type="evidence" value="ECO:0007669"/>
    <property type="project" value="InterPro"/>
</dbReference>
<keyword evidence="4" id="KW-1185">Reference proteome</keyword>
<evidence type="ECO:0000313" key="4">
    <source>
        <dbReference type="Proteomes" id="UP000282028"/>
    </source>
</evidence>
<dbReference type="Pfam" id="PF01832">
    <property type="entry name" value="Glucosaminidase"/>
    <property type="match status" value="1"/>
</dbReference>
<dbReference type="InterPro" id="IPR002901">
    <property type="entry name" value="MGlyc_endo_b_GlcNAc-like_dom"/>
</dbReference>
<feature type="domain" description="Mannosyl-glycoprotein endo-beta-N-acetylglucosamidase-like" evidence="2">
    <location>
        <begin position="2"/>
        <end position="152"/>
    </location>
</feature>
<accession>A0A3M8CMK6</accession>
<name>A0A3M8CMK6_9BACL</name>
<dbReference type="RefSeq" id="WP_122907737.1">
    <property type="nucleotide sequence ID" value="NZ_CBCSBE010000002.1"/>
</dbReference>
<sequence>MEQQAFIDLIAGSARQSFLTHHLFPSVTIAQAILESGWGQKVPVDPATGRSSYNLFGIKGTGQAGSVTVRSKEVENGVTVERPSLFRAYYNYQQSFDDHAQFLQKPNYKSVLTSATPEQAAQELEKAGYATDPQYAEKLIRLIRTYNLTRYDQFSPTHTLPYPPWKVDLGKRALTEGLLTSPEWLSKLDEPMPVWAVLAVALRLLDQQRNGN</sequence>
<evidence type="ECO:0000259" key="2">
    <source>
        <dbReference type="SMART" id="SM00047"/>
    </source>
</evidence>
<dbReference type="PRINTS" id="PR01002">
    <property type="entry name" value="FLGFLGJ"/>
</dbReference>
<proteinExistence type="predicted"/>
<dbReference type="OrthoDB" id="977752at2"/>
<organism evidence="3 4">
    <name type="scientific">Brevibacillus invocatus</name>
    <dbReference type="NCBI Taxonomy" id="173959"/>
    <lineage>
        <taxon>Bacteria</taxon>
        <taxon>Bacillati</taxon>
        <taxon>Bacillota</taxon>
        <taxon>Bacilli</taxon>
        <taxon>Bacillales</taxon>
        <taxon>Paenibacillaceae</taxon>
        <taxon>Brevibacillus</taxon>
    </lineage>
</organism>
<protein>
    <submittedName>
        <fullName evidence="3">Muramidase</fullName>
    </submittedName>
</protein>
<keyword evidence="1" id="KW-0378">Hydrolase</keyword>
<evidence type="ECO:0000256" key="1">
    <source>
        <dbReference type="ARBA" id="ARBA00022801"/>
    </source>
</evidence>
<dbReference type="Proteomes" id="UP000282028">
    <property type="component" value="Unassembled WGS sequence"/>
</dbReference>
<reference evidence="3 4" key="1">
    <citation type="submission" date="2018-10" db="EMBL/GenBank/DDBJ databases">
        <title>Phylogenomics of Brevibacillus.</title>
        <authorList>
            <person name="Dunlap C."/>
        </authorList>
    </citation>
    <scope>NUCLEOTIDE SEQUENCE [LARGE SCALE GENOMIC DNA]</scope>
    <source>
        <strain evidence="3 4">JCM 12215</strain>
    </source>
</reference>
<dbReference type="SMART" id="SM00047">
    <property type="entry name" value="LYZ2"/>
    <property type="match status" value="1"/>
</dbReference>
<gene>
    <name evidence="3" type="ORF">EDM52_04095</name>
</gene>